<evidence type="ECO:0000256" key="5">
    <source>
        <dbReference type="PROSITE-ProRule" id="PRU00277"/>
    </source>
</evidence>
<dbReference type="Proteomes" id="UP000789595">
    <property type="component" value="Unassembled WGS sequence"/>
</dbReference>
<feature type="signal peptide" evidence="6">
    <location>
        <begin position="1"/>
        <end position="19"/>
    </location>
</feature>
<dbReference type="AlphaFoldDB" id="A0A8J2X629"/>
<comment type="catalytic activity">
    <reaction evidence="1 5">
        <text>[protein]-peptidylproline (omega=180) = [protein]-peptidylproline (omega=0)</text>
        <dbReference type="Rhea" id="RHEA:16237"/>
        <dbReference type="Rhea" id="RHEA-COMP:10747"/>
        <dbReference type="Rhea" id="RHEA-COMP:10748"/>
        <dbReference type="ChEBI" id="CHEBI:83833"/>
        <dbReference type="ChEBI" id="CHEBI:83834"/>
        <dbReference type="EC" id="5.2.1.8"/>
    </reaction>
</comment>
<dbReference type="InterPro" id="IPR001179">
    <property type="entry name" value="PPIase_FKBP_dom"/>
</dbReference>
<dbReference type="GO" id="GO:0005783">
    <property type="term" value="C:endoplasmic reticulum"/>
    <property type="evidence" value="ECO:0007669"/>
    <property type="project" value="TreeGrafter"/>
</dbReference>
<dbReference type="Gene3D" id="3.10.50.40">
    <property type="match status" value="1"/>
</dbReference>
<dbReference type="Pfam" id="PF00254">
    <property type="entry name" value="FKBP_C"/>
    <property type="match status" value="1"/>
</dbReference>
<dbReference type="GO" id="GO:0003755">
    <property type="term" value="F:peptidyl-prolyl cis-trans isomerase activity"/>
    <property type="evidence" value="ECO:0007669"/>
    <property type="project" value="UniProtKB-KW"/>
</dbReference>
<evidence type="ECO:0000256" key="6">
    <source>
        <dbReference type="SAM" id="SignalP"/>
    </source>
</evidence>
<dbReference type="OrthoDB" id="1902587at2759"/>
<evidence type="ECO:0000256" key="4">
    <source>
        <dbReference type="ARBA" id="ARBA00023235"/>
    </source>
</evidence>
<reference evidence="8" key="1">
    <citation type="submission" date="2021-11" db="EMBL/GenBank/DDBJ databases">
        <authorList>
            <consortium name="Genoscope - CEA"/>
            <person name="William W."/>
        </authorList>
    </citation>
    <scope>NUCLEOTIDE SEQUENCE</scope>
</reference>
<evidence type="ECO:0000313" key="8">
    <source>
        <dbReference type="EMBL" id="CAH0377167.1"/>
    </source>
</evidence>
<gene>
    <name evidence="8" type="ORF">PECAL_5P17360</name>
</gene>
<accession>A0A8J2X629</accession>
<sequence>MAKQSTLLAAALLLPAAHAIRPSRIARRDAIKAAPPAFLLASRPAWARYDDYKDGPRGLKYVVTEPGAGATPQRGQSVKAEYTLTLDGFAEDGGRVVDSSKGFMKGPFAFYAGTGGVIKGWDLMIMEMKEGEARKLIIPADLGYGSKGAGGKIPGGATLYFEVKLAALGDAPVLNEKQQQWLDEHPI</sequence>
<dbReference type="EMBL" id="CAKKNE010000005">
    <property type="protein sequence ID" value="CAH0377167.1"/>
    <property type="molecule type" value="Genomic_DNA"/>
</dbReference>
<dbReference type="PANTHER" id="PTHR45779">
    <property type="entry name" value="PEPTIDYLPROLYL ISOMERASE"/>
    <property type="match status" value="1"/>
</dbReference>
<dbReference type="EC" id="5.2.1.8" evidence="2 5"/>
<feature type="chain" id="PRO_5035324520" description="peptidylprolyl isomerase" evidence="6">
    <location>
        <begin position="20"/>
        <end position="187"/>
    </location>
</feature>
<evidence type="ECO:0000256" key="3">
    <source>
        <dbReference type="ARBA" id="ARBA00023110"/>
    </source>
</evidence>
<organism evidence="8 9">
    <name type="scientific">Pelagomonas calceolata</name>
    <dbReference type="NCBI Taxonomy" id="35677"/>
    <lineage>
        <taxon>Eukaryota</taxon>
        <taxon>Sar</taxon>
        <taxon>Stramenopiles</taxon>
        <taxon>Ochrophyta</taxon>
        <taxon>Pelagophyceae</taxon>
        <taxon>Pelagomonadales</taxon>
        <taxon>Pelagomonadaceae</taxon>
        <taxon>Pelagomonas</taxon>
    </lineage>
</organism>
<evidence type="ECO:0000256" key="1">
    <source>
        <dbReference type="ARBA" id="ARBA00000971"/>
    </source>
</evidence>
<dbReference type="PROSITE" id="PS50059">
    <property type="entry name" value="FKBP_PPIASE"/>
    <property type="match status" value="1"/>
</dbReference>
<keyword evidence="6" id="KW-0732">Signal</keyword>
<dbReference type="InterPro" id="IPR044609">
    <property type="entry name" value="FKBP2/11"/>
</dbReference>
<name>A0A8J2X629_9STRA</name>
<proteinExistence type="predicted"/>
<evidence type="ECO:0000313" key="9">
    <source>
        <dbReference type="Proteomes" id="UP000789595"/>
    </source>
</evidence>
<keyword evidence="4 5" id="KW-0413">Isomerase</keyword>
<dbReference type="PANTHER" id="PTHR45779:SF7">
    <property type="entry name" value="PEPTIDYLPROLYL ISOMERASE"/>
    <property type="match status" value="1"/>
</dbReference>
<dbReference type="SUPFAM" id="SSF54534">
    <property type="entry name" value="FKBP-like"/>
    <property type="match status" value="1"/>
</dbReference>
<evidence type="ECO:0000259" key="7">
    <source>
        <dbReference type="PROSITE" id="PS50059"/>
    </source>
</evidence>
<keyword evidence="3 5" id="KW-0697">Rotamase</keyword>
<comment type="caution">
    <text evidence="8">The sequence shown here is derived from an EMBL/GenBank/DDBJ whole genome shotgun (WGS) entry which is preliminary data.</text>
</comment>
<dbReference type="InterPro" id="IPR046357">
    <property type="entry name" value="PPIase_dom_sf"/>
</dbReference>
<evidence type="ECO:0000256" key="2">
    <source>
        <dbReference type="ARBA" id="ARBA00013194"/>
    </source>
</evidence>
<keyword evidence="9" id="KW-1185">Reference proteome</keyword>
<feature type="domain" description="PPIase FKBP-type" evidence="7">
    <location>
        <begin position="75"/>
        <end position="169"/>
    </location>
</feature>
<protein>
    <recommendedName>
        <fullName evidence="2 5">peptidylprolyl isomerase</fullName>
        <ecNumber evidence="2 5">5.2.1.8</ecNumber>
    </recommendedName>
</protein>